<protein>
    <submittedName>
        <fullName evidence="2">Uncharacterized protein</fullName>
    </submittedName>
</protein>
<keyword evidence="3" id="KW-1185">Reference proteome</keyword>
<reference evidence="2 3" key="1">
    <citation type="journal article" date="2021" name="bioRxiv">
        <title>Chromosome-scale and haplotype-resolved genome assembly of a tetraploid potato cultivar.</title>
        <authorList>
            <person name="Sun H."/>
            <person name="Jiao W.-B."/>
            <person name="Krause K."/>
            <person name="Campoy J.A."/>
            <person name="Goel M."/>
            <person name="Folz-Donahue K."/>
            <person name="Kukat C."/>
            <person name="Huettel B."/>
            <person name="Schneeberger K."/>
        </authorList>
    </citation>
    <scope>NUCLEOTIDE SEQUENCE [LARGE SCALE GENOMIC DNA]</scope>
    <source>
        <strain evidence="2">SolTubOtavaFocal</strain>
        <tissue evidence="2">Leaves</tissue>
    </source>
</reference>
<gene>
    <name evidence="2" type="ORF">KY290_000825</name>
</gene>
<comment type="caution">
    <text evidence="2">The sequence shown here is derived from an EMBL/GenBank/DDBJ whole genome shotgun (WGS) entry which is preliminary data.</text>
</comment>
<evidence type="ECO:0000313" key="3">
    <source>
        <dbReference type="Proteomes" id="UP000826656"/>
    </source>
</evidence>
<name>A0ABQ7WKD3_SOLTU</name>
<evidence type="ECO:0000256" key="1">
    <source>
        <dbReference type="SAM" id="MobiDB-lite"/>
    </source>
</evidence>
<sequence length="248" mass="27566">MTREYSNWWPSHREILLRRSTHIILRGPKKYGASLPTKGEQLQEKLSHSLKSKVTPNIPPQSVKVISKSKNLKGKATHVDNGVKGPLQTPKASNITDNKVIDVTLKRKKPSSSSGKSVEKSLGIAPSCSNTSKTSILLHEIGISSNATSSSSESNVNQELHWKRLKKKPKDLNNQQCEFAELDSISIDTAIFEDSVVCGLRSKSRTLTGKKEQNKLKKWRKVSLVIAKTTHQLAEWLFSPPKVPVCQP</sequence>
<accession>A0ABQ7WKD3</accession>
<organism evidence="2 3">
    <name type="scientific">Solanum tuberosum</name>
    <name type="common">Potato</name>
    <dbReference type="NCBI Taxonomy" id="4113"/>
    <lineage>
        <taxon>Eukaryota</taxon>
        <taxon>Viridiplantae</taxon>
        <taxon>Streptophyta</taxon>
        <taxon>Embryophyta</taxon>
        <taxon>Tracheophyta</taxon>
        <taxon>Spermatophyta</taxon>
        <taxon>Magnoliopsida</taxon>
        <taxon>eudicotyledons</taxon>
        <taxon>Gunneridae</taxon>
        <taxon>Pentapetalae</taxon>
        <taxon>asterids</taxon>
        <taxon>lamiids</taxon>
        <taxon>Solanales</taxon>
        <taxon>Solanaceae</taxon>
        <taxon>Solanoideae</taxon>
        <taxon>Solaneae</taxon>
        <taxon>Solanum</taxon>
    </lineage>
</organism>
<dbReference type="Proteomes" id="UP000826656">
    <property type="component" value="Unassembled WGS sequence"/>
</dbReference>
<evidence type="ECO:0000313" key="2">
    <source>
        <dbReference type="EMBL" id="KAH0781227.1"/>
    </source>
</evidence>
<proteinExistence type="predicted"/>
<feature type="region of interest" description="Disordered" evidence="1">
    <location>
        <begin position="31"/>
        <end position="95"/>
    </location>
</feature>
<dbReference type="EMBL" id="JAIVGD010000001">
    <property type="protein sequence ID" value="KAH0781227.1"/>
    <property type="molecule type" value="Genomic_DNA"/>
</dbReference>